<dbReference type="EMBL" id="JAWDJX010000044">
    <property type="protein sequence ID" value="KAK3048906.1"/>
    <property type="molecule type" value="Genomic_DNA"/>
</dbReference>
<feature type="compositionally biased region" description="Basic residues" evidence="1">
    <location>
        <begin position="11"/>
        <end position="20"/>
    </location>
</feature>
<evidence type="ECO:0000259" key="2">
    <source>
        <dbReference type="Pfam" id="PF06985"/>
    </source>
</evidence>
<keyword evidence="4" id="KW-1185">Reference proteome</keyword>
<dbReference type="PANTHER" id="PTHR24148:SF64">
    <property type="entry name" value="HETEROKARYON INCOMPATIBILITY DOMAIN-CONTAINING PROTEIN"/>
    <property type="match status" value="1"/>
</dbReference>
<comment type="caution">
    <text evidence="3">The sequence shown here is derived from an EMBL/GenBank/DDBJ whole genome shotgun (WGS) entry which is preliminary data.</text>
</comment>
<protein>
    <recommendedName>
        <fullName evidence="2">Heterokaryon incompatibility domain-containing protein</fullName>
    </recommendedName>
</protein>
<feature type="region of interest" description="Disordered" evidence="1">
    <location>
        <begin position="404"/>
        <end position="426"/>
    </location>
</feature>
<sequence>MASGRSSFQPRSHRSVKRVGKGKHNNLAIYDQLLEALARSGALATKRWGLNEHTTIQTPPSSTSVYGINLAHLNRQKFSTNEFIRLLRPSIRDDGSVACEMQTFTLQPLHPLSAPSYAALSYSWGDSPADQIVHISTSRATDIAALSEDLSAALANVSRVNSSGWPWVDALCINQASNAEKSDQVKKMKTIYGRANVVFVWLGADVSDDDLTMILARHEQAGLSLRIVNDLSNRALKVWCRRSWVVQEVASCETVKVCIGSHVTDWRYFVDLFCAEETNVLIAQDFRRVEPETVRNLAQAQDEFTTLARLREQIRSNPQGMEIAPLLRSTISTSVSHPLDRVYSLLGLANDAVREEIKVRYRYGSAVVELWQDVVQCHLKTTSNLDILFDQWPRGRGVNVLTTRQREDDGSRKSGPSLKFVHSTTTSSMPSWMPDFWKPLQTEQPRMPIALYSASGSEPVAFSVEGPILRIEAFKCDVVSHIGIPPEKRSGTLLAGNRAHNMLVASKVERWAQEIQKLPVHPFVTQPRDRQALRSDLSHWPARDLEALRSFYTRSGLVGWTHHELQPGDKVIIPYGSKVAVAVRSENALKSKYEHVLKPWWPQHGCYNLVGECHIPGWMHGEVLALYNDGEVSSQMYTLV</sequence>
<dbReference type="PANTHER" id="PTHR24148">
    <property type="entry name" value="ANKYRIN REPEAT DOMAIN-CONTAINING PROTEIN 39 HOMOLOG-RELATED"/>
    <property type="match status" value="1"/>
</dbReference>
<dbReference type="InterPro" id="IPR010730">
    <property type="entry name" value="HET"/>
</dbReference>
<dbReference type="AlphaFoldDB" id="A0AAJ0D8J7"/>
<feature type="region of interest" description="Disordered" evidence="1">
    <location>
        <begin position="1"/>
        <end position="20"/>
    </location>
</feature>
<gene>
    <name evidence="3" type="ORF">LTR09_009801</name>
</gene>
<dbReference type="Pfam" id="PF06985">
    <property type="entry name" value="HET"/>
    <property type="match status" value="1"/>
</dbReference>
<evidence type="ECO:0000256" key="1">
    <source>
        <dbReference type="SAM" id="MobiDB-lite"/>
    </source>
</evidence>
<name>A0AAJ0D8J7_9PEZI</name>
<reference evidence="3" key="1">
    <citation type="submission" date="2023-04" db="EMBL/GenBank/DDBJ databases">
        <title>Black Yeasts Isolated from many extreme environments.</title>
        <authorList>
            <person name="Coleine C."/>
            <person name="Stajich J.E."/>
            <person name="Selbmann L."/>
        </authorList>
    </citation>
    <scope>NUCLEOTIDE SEQUENCE</scope>
    <source>
        <strain evidence="3">CCFEE 5312</strain>
    </source>
</reference>
<accession>A0AAJ0D8J7</accession>
<evidence type="ECO:0000313" key="4">
    <source>
        <dbReference type="Proteomes" id="UP001271007"/>
    </source>
</evidence>
<feature type="compositionally biased region" description="Polar residues" evidence="1">
    <location>
        <begin position="1"/>
        <end position="10"/>
    </location>
</feature>
<dbReference type="Proteomes" id="UP001271007">
    <property type="component" value="Unassembled WGS sequence"/>
</dbReference>
<organism evidence="3 4">
    <name type="scientific">Extremus antarcticus</name>
    <dbReference type="NCBI Taxonomy" id="702011"/>
    <lineage>
        <taxon>Eukaryota</taxon>
        <taxon>Fungi</taxon>
        <taxon>Dikarya</taxon>
        <taxon>Ascomycota</taxon>
        <taxon>Pezizomycotina</taxon>
        <taxon>Dothideomycetes</taxon>
        <taxon>Dothideomycetidae</taxon>
        <taxon>Mycosphaerellales</taxon>
        <taxon>Extremaceae</taxon>
        <taxon>Extremus</taxon>
    </lineage>
</organism>
<proteinExistence type="predicted"/>
<evidence type="ECO:0000313" key="3">
    <source>
        <dbReference type="EMBL" id="KAK3048906.1"/>
    </source>
</evidence>
<dbReference type="InterPro" id="IPR052895">
    <property type="entry name" value="HetReg/Transcr_Mod"/>
</dbReference>
<feature type="domain" description="Heterokaryon incompatibility" evidence="2">
    <location>
        <begin position="117"/>
        <end position="248"/>
    </location>
</feature>